<organism evidence="1 2">
    <name type="scientific">Acetobacter senegalensis</name>
    <dbReference type="NCBI Taxonomy" id="446692"/>
    <lineage>
        <taxon>Bacteria</taxon>
        <taxon>Pseudomonadati</taxon>
        <taxon>Pseudomonadota</taxon>
        <taxon>Alphaproteobacteria</taxon>
        <taxon>Acetobacterales</taxon>
        <taxon>Acetobacteraceae</taxon>
        <taxon>Acetobacter</taxon>
    </lineage>
</organism>
<accession>A0A149U9C1</accession>
<reference evidence="1 2" key="1">
    <citation type="submission" date="2015-06" db="EMBL/GenBank/DDBJ databases">
        <title>Improved classification and identification of acetic acid bacteria using matrix-assisted laser desorption/ionization time-of-flight mass spectrometry; Gluconobacter nephelii and Gluconobacter uchimurae are later heterotypic synonyms of Gluconobacter japonicus and Gluconobacter oxydans, respectively.</title>
        <authorList>
            <person name="Li L."/>
            <person name="Cleenwerck I."/>
            <person name="De Vuyst L."/>
            <person name="Vandamme P."/>
        </authorList>
    </citation>
    <scope>NUCLEOTIDE SEQUENCE [LARGE SCALE GENOMIC DNA]</scope>
    <source>
        <strain evidence="1 2">LMG 23690</strain>
    </source>
</reference>
<protein>
    <submittedName>
        <fullName evidence="1">Uncharacterized protein</fullName>
    </submittedName>
</protein>
<dbReference type="AlphaFoldDB" id="A0A149U9C1"/>
<name>A0A149U9C1_9PROT</name>
<gene>
    <name evidence="1" type="ORF">AD948_00185</name>
</gene>
<sequence>RARYLNFIRMLRKHMKSLRFFLFYRGIFATQKSKPLFFSASTALAPAVRPDDGCEGVIFRGGRCEAHDPKFPRGFCSLYLWE</sequence>
<dbReference type="PATRIC" id="fig|446692.4.peg.74"/>
<comment type="caution">
    <text evidence="1">The sequence shown here is derived from an EMBL/GenBank/DDBJ whole genome shotgun (WGS) entry which is preliminary data.</text>
</comment>
<dbReference type="Proteomes" id="UP000075360">
    <property type="component" value="Unassembled WGS sequence"/>
</dbReference>
<feature type="non-terminal residue" evidence="1">
    <location>
        <position position="1"/>
    </location>
</feature>
<evidence type="ECO:0000313" key="1">
    <source>
        <dbReference type="EMBL" id="KXV61899.1"/>
    </source>
</evidence>
<evidence type="ECO:0000313" key="2">
    <source>
        <dbReference type="Proteomes" id="UP000075360"/>
    </source>
</evidence>
<proteinExistence type="predicted"/>
<dbReference type="EMBL" id="LHZU01000031">
    <property type="protein sequence ID" value="KXV61899.1"/>
    <property type="molecule type" value="Genomic_DNA"/>
</dbReference>